<name>A0A8S2CZV5_9BILA</name>
<accession>A0A8S2CZV5</accession>
<evidence type="ECO:0000256" key="1">
    <source>
        <dbReference type="ARBA" id="ARBA00003627"/>
    </source>
</evidence>
<dbReference type="Proteomes" id="UP000677228">
    <property type="component" value="Unassembled WGS sequence"/>
</dbReference>
<dbReference type="GO" id="GO:0017119">
    <property type="term" value="C:Golgi transport complex"/>
    <property type="evidence" value="ECO:0007669"/>
    <property type="project" value="TreeGrafter"/>
</dbReference>
<evidence type="ECO:0000256" key="6">
    <source>
        <dbReference type="ARBA" id="ARBA00022448"/>
    </source>
</evidence>
<organism evidence="13 15">
    <name type="scientific">Didymodactylos carnosus</name>
    <dbReference type="NCBI Taxonomy" id="1234261"/>
    <lineage>
        <taxon>Eukaryota</taxon>
        <taxon>Metazoa</taxon>
        <taxon>Spiralia</taxon>
        <taxon>Gnathifera</taxon>
        <taxon>Rotifera</taxon>
        <taxon>Eurotatoria</taxon>
        <taxon>Bdelloidea</taxon>
        <taxon>Philodinida</taxon>
        <taxon>Philodinidae</taxon>
        <taxon>Didymodactylos</taxon>
    </lineage>
</organism>
<dbReference type="SMART" id="SM00762">
    <property type="entry name" value="Cog4"/>
    <property type="match status" value="1"/>
</dbReference>
<dbReference type="AlphaFoldDB" id="A0A8S2CZV5"/>
<protein>
    <recommendedName>
        <fullName evidence="5">Conserved oligomeric Golgi complex subunit 4</fullName>
    </recommendedName>
    <alternativeName>
        <fullName evidence="11">Component of oligomeric Golgi complex 4</fullName>
    </alternativeName>
</protein>
<dbReference type="EMBL" id="CAJNOK010000644">
    <property type="protein sequence ID" value="CAF0766630.1"/>
    <property type="molecule type" value="Genomic_DNA"/>
</dbReference>
<proteinExistence type="inferred from homology"/>
<dbReference type="Proteomes" id="UP000682733">
    <property type="component" value="Unassembled WGS sequence"/>
</dbReference>
<reference evidence="13" key="1">
    <citation type="submission" date="2021-02" db="EMBL/GenBank/DDBJ databases">
        <authorList>
            <person name="Nowell W R."/>
        </authorList>
    </citation>
    <scope>NUCLEOTIDE SEQUENCE</scope>
</reference>
<dbReference type="InterPro" id="IPR048680">
    <property type="entry name" value="COG4_N"/>
</dbReference>
<evidence type="ECO:0000313" key="13">
    <source>
        <dbReference type="EMBL" id="CAF0766630.1"/>
    </source>
</evidence>
<dbReference type="InterPro" id="IPR013167">
    <property type="entry name" value="COG4_M"/>
</dbReference>
<evidence type="ECO:0000256" key="2">
    <source>
        <dbReference type="ARBA" id="ARBA00004395"/>
    </source>
</evidence>
<comment type="caution">
    <text evidence="13">The sequence shown here is derived from an EMBL/GenBank/DDBJ whole genome shotgun (WGS) entry which is preliminary data.</text>
</comment>
<comment type="similarity">
    <text evidence="3">Belongs to the COG4 family.</text>
</comment>
<dbReference type="FunFam" id="1.20.58.1970:FF:000002">
    <property type="entry name" value="Oligomeric Golgi complex subunit"/>
    <property type="match status" value="1"/>
</dbReference>
<dbReference type="Pfam" id="PF20663">
    <property type="entry name" value="COG4_N"/>
    <property type="match status" value="1"/>
</dbReference>
<dbReference type="PANTHER" id="PTHR24016:SF0">
    <property type="entry name" value="CONSERVED OLIGOMERIC GOLGI COMPLEX SUBUNIT 4"/>
    <property type="match status" value="1"/>
</dbReference>
<evidence type="ECO:0000256" key="10">
    <source>
        <dbReference type="ARBA" id="ARBA00029433"/>
    </source>
</evidence>
<dbReference type="GO" id="GO:0006890">
    <property type="term" value="P:retrograde vesicle-mediated transport, Golgi to endoplasmic reticulum"/>
    <property type="evidence" value="ECO:0007669"/>
    <property type="project" value="TreeGrafter"/>
</dbReference>
<keyword evidence="7" id="KW-0653">Protein transport</keyword>
<dbReference type="GO" id="GO:0000139">
    <property type="term" value="C:Golgi membrane"/>
    <property type="evidence" value="ECO:0007669"/>
    <property type="project" value="UniProtKB-SubCell"/>
</dbReference>
<comment type="subcellular location">
    <subcellularLocation>
        <location evidence="10">Endomembrane system</location>
        <topology evidence="10">Peripheral membrane protein</topology>
        <orientation evidence="10">Cytoplasmic side</orientation>
    </subcellularLocation>
    <subcellularLocation>
        <location evidence="2">Golgi apparatus membrane</location>
        <topology evidence="2">Peripheral membrane protein</topology>
    </subcellularLocation>
</comment>
<evidence type="ECO:0000256" key="3">
    <source>
        <dbReference type="ARBA" id="ARBA00009215"/>
    </source>
</evidence>
<evidence type="ECO:0000259" key="12">
    <source>
        <dbReference type="SMART" id="SM00762"/>
    </source>
</evidence>
<dbReference type="InterPro" id="IPR048682">
    <property type="entry name" value="COG4"/>
</dbReference>
<keyword evidence="8" id="KW-0333">Golgi apparatus</keyword>
<evidence type="ECO:0000256" key="7">
    <source>
        <dbReference type="ARBA" id="ARBA00022927"/>
    </source>
</evidence>
<dbReference type="Gene3D" id="1.10.287.1060">
    <property type="entry name" value="ESAT-6-like"/>
    <property type="match status" value="1"/>
</dbReference>
<feature type="domain" description="COG4 transport protein middle alpha-helical bundle" evidence="12">
    <location>
        <begin position="183"/>
        <end position="507"/>
    </location>
</feature>
<keyword evidence="9" id="KW-0472">Membrane</keyword>
<dbReference type="PANTHER" id="PTHR24016">
    <property type="entry name" value="CONSERVED OLIGOMERIC GOLGI COMPLEX SUBUNIT 4"/>
    <property type="match status" value="1"/>
</dbReference>
<keyword evidence="6" id="KW-0813">Transport</keyword>
<evidence type="ECO:0000313" key="14">
    <source>
        <dbReference type="EMBL" id="CAF3546912.1"/>
    </source>
</evidence>
<evidence type="ECO:0000256" key="8">
    <source>
        <dbReference type="ARBA" id="ARBA00023034"/>
    </source>
</evidence>
<dbReference type="InterPro" id="IPR048684">
    <property type="entry name" value="COG4_C"/>
</dbReference>
<comment type="function">
    <text evidence="1">Required for normal Golgi function.</text>
</comment>
<dbReference type="GO" id="GO:0015031">
    <property type="term" value="P:protein transport"/>
    <property type="evidence" value="ECO:0007669"/>
    <property type="project" value="UniProtKB-KW"/>
</dbReference>
<evidence type="ECO:0000256" key="5">
    <source>
        <dbReference type="ARBA" id="ARBA00020975"/>
    </source>
</evidence>
<dbReference type="GO" id="GO:0007030">
    <property type="term" value="P:Golgi organization"/>
    <property type="evidence" value="ECO:0007669"/>
    <property type="project" value="TreeGrafter"/>
</dbReference>
<dbReference type="Pfam" id="PF08318">
    <property type="entry name" value="COG4_m"/>
    <property type="match status" value="1"/>
</dbReference>
<evidence type="ECO:0000256" key="9">
    <source>
        <dbReference type="ARBA" id="ARBA00023136"/>
    </source>
</evidence>
<sequence>MPLNVFGFIFAYSKIEKIFTFLQPVYFKQMIPDTEALEKELFELNARERTLSDELEVLLSNHESFERQMLSIKNLAPTLQIITQDAHNLSNTITFTAALADNISGKVRELDVTKSRVVACLQRANDIIDLKKCTDGVKSALEDEEYEQAAAHIHRYLNIDAVSLQLSSDPAEGSSLHQALLSLEEAEKKLKEIVNVKFDQAVETGNLPEAMRFFKIFPLLNLHEIGLEKFCKHLCLQINDYGEKSLAKTLKTPINDKRYPVLYSDMLTSLFEYIANIVEAYQPLVETYYGHGKLYNFLTMLQSACDTQAQKSMQTFKSQRQFDQVFRRIQSAASSSSTALKNAAGTIPLPTTQPTLVNTDKLDPRELDDLLAEITLINASCELYLRFIRRRLIADCEAAIDKISNSTLYTSQLKQIERFITSSGLSRTLHEFVNQYITIEDYFMRESIYKAIIIDSANMVDDVFFILRKCLKRSISSSNVEGICAMLNHAVSIIDSVYREQSYTRLKSGYPSGFDLSQAYTVIHASIQSGKLQGSDIEKLKQHFLTAYNNVEISYDNLHTLKRLLDDEISKTFPNITEQNKTKLDTCLSEINSTANRFKDLIDFGCQQLSTSAIKPRIKTLIDVYMGINHKLSEDEFSQFEANDPFIQNFIIQIDTLFLPFKSTLSPSNYARLMSASTNEIVILWEKVLNKCSFNRLGGLQFDKEVRALITYLTSATTWSIRDKFQRLSQIATLLSLEKLKEIHDYWDPNSGKMTWRLTPSEVRQILNLRSDFRSEDVRGLKL</sequence>
<comment type="subunit">
    <text evidence="4">Component of the conserved oligomeric Golgi complex which is composed of eight different subunits and is required for normal Golgi morphology and localization.</text>
</comment>
<evidence type="ECO:0000313" key="15">
    <source>
        <dbReference type="Proteomes" id="UP000677228"/>
    </source>
</evidence>
<dbReference type="FunFam" id="1.10.287.1060:FF:000014">
    <property type="entry name" value="conserved oligomeric Golgi complex subunit 4"/>
    <property type="match status" value="1"/>
</dbReference>
<dbReference type="Pfam" id="PF20662">
    <property type="entry name" value="COG4_C"/>
    <property type="match status" value="1"/>
</dbReference>
<evidence type="ECO:0000256" key="11">
    <source>
        <dbReference type="ARBA" id="ARBA00031340"/>
    </source>
</evidence>
<gene>
    <name evidence="13" type="ORF">OVA965_LOCUS2852</name>
    <name evidence="14" type="ORF">TMI583_LOCUS2847</name>
</gene>
<dbReference type="EMBL" id="CAJOBA010000643">
    <property type="protein sequence ID" value="CAF3546912.1"/>
    <property type="molecule type" value="Genomic_DNA"/>
</dbReference>
<evidence type="ECO:0000256" key="4">
    <source>
        <dbReference type="ARBA" id="ARBA00011166"/>
    </source>
</evidence>
<dbReference type="Gene3D" id="1.20.58.1970">
    <property type="match status" value="1"/>
</dbReference>